<evidence type="ECO:0000313" key="8">
    <source>
        <dbReference type="EMBL" id="PNG20700.1"/>
    </source>
</evidence>
<dbReference type="PANTHER" id="PTHR43690">
    <property type="entry name" value="NARDILYSIN"/>
    <property type="match status" value="1"/>
</dbReference>
<dbReference type="EMBL" id="POUC01000128">
    <property type="protein sequence ID" value="PNG20700.1"/>
    <property type="molecule type" value="Genomic_DNA"/>
</dbReference>
<dbReference type="GO" id="GO:0008237">
    <property type="term" value="F:metallopeptidase activity"/>
    <property type="evidence" value="ECO:0007669"/>
    <property type="project" value="UniProtKB-KW"/>
</dbReference>
<keyword evidence="9" id="KW-1185">Reference proteome</keyword>
<feature type="non-terminal residue" evidence="8">
    <location>
        <position position="421"/>
    </location>
</feature>
<evidence type="ECO:0000256" key="5">
    <source>
        <dbReference type="ARBA" id="ARBA00023049"/>
    </source>
</evidence>
<dbReference type="InterPro" id="IPR011249">
    <property type="entry name" value="Metalloenz_LuxS/M16"/>
</dbReference>
<evidence type="ECO:0000256" key="1">
    <source>
        <dbReference type="ARBA" id="ARBA00007261"/>
    </source>
</evidence>
<keyword evidence="3" id="KW-0378">Hydrolase</keyword>
<evidence type="ECO:0000256" key="2">
    <source>
        <dbReference type="ARBA" id="ARBA00022670"/>
    </source>
</evidence>
<dbReference type="Pfam" id="PF05193">
    <property type="entry name" value="Peptidase_M16_C"/>
    <property type="match status" value="1"/>
</dbReference>
<evidence type="ECO:0000259" key="6">
    <source>
        <dbReference type="Pfam" id="PF00675"/>
    </source>
</evidence>
<keyword evidence="4" id="KW-0862">Zinc</keyword>
<comment type="caution">
    <text evidence="8">The sequence shown here is derived from an EMBL/GenBank/DDBJ whole genome shotgun (WGS) entry which is preliminary data.</text>
</comment>
<reference evidence="8 9" key="1">
    <citation type="submission" date="2018-01" db="EMBL/GenBank/DDBJ databases">
        <title>Draft genome sequence of Streptomyces sp. 13K301.</title>
        <authorList>
            <person name="Sahin N."/>
            <person name="Saygin H."/>
            <person name="Ay H."/>
        </authorList>
    </citation>
    <scope>NUCLEOTIDE SEQUENCE [LARGE SCALE GENOMIC DNA]</scope>
    <source>
        <strain evidence="8 9">13K301</strain>
    </source>
</reference>
<dbReference type="PANTHER" id="PTHR43690:SF17">
    <property type="entry name" value="PROTEIN YHJJ"/>
    <property type="match status" value="1"/>
</dbReference>
<evidence type="ECO:0000259" key="7">
    <source>
        <dbReference type="Pfam" id="PF05193"/>
    </source>
</evidence>
<dbReference type="GO" id="GO:0006508">
    <property type="term" value="P:proteolysis"/>
    <property type="evidence" value="ECO:0007669"/>
    <property type="project" value="UniProtKB-KW"/>
</dbReference>
<dbReference type="InterPro" id="IPR050626">
    <property type="entry name" value="Peptidase_M16"/>
</dbReference>
<organism evidence="8 9">
    <name type="scientific">Streptomyces cahuitamycinicus</name>
    <dbReference type="NCBI Taxonomy" id="2070367"/>
    <lineage>
        <taxon>Bacteria</taxon>
        <taxon>Bacillati</taxon>
        <taxon>Actinomycetota</taxon>
        <taxon>Actinomycetes</taxon>
        <taxon>Kitasatosporales</taxon>
        <taxon>Streptomycetaceae</taxon>
        <taxon>Streptomyces</taxon>
    </lineage>
</organism>
<gene>
    <name evidence="8" type="ORF">C1J00_18885</name>
</gene>
<dbReference type="RefSeq" id="WP_102910253.1">
    <property type="nucleotide sequence ID" value="NZ_POUC01000128.1"/>
</dbReference>
<dbReference type="GO" id="GO:0046872">
    <property type="term" value="F:metal ion binding"/>
    <property type="evidence" value="ECO:0007669"/>
    <property type="project" value="InterPro"/>
</dbReference>
<dbReference type="Gene3D" id="3.30.830.10">
    <property type="entry name" value="Metalloenzyme, LuxS/M16 peptidase-like"/>
    <property type="match status" value="2"/>
</dbReference>
<dbReference type="InterPro" id="IPR007863">
    <property type="entry name" value="Peptidase_M16_C"/>
</dbReference>
<proteinExistence type="inferred from homology"/>
<dbReference type="AlphaFoldDB" id="A0A2N8TNU6"/>
<evidence type="ECO:0000256" key="3">
    <source>
        <dbReference type="ARBA" id="ARBA00022801"/>
    </source>
</evidence>
<comment type="similarity">
    <text evidence="1">Belongs to the peptidase M16 family.</text>
</comment>
<dbReference type="Proteomes" id="UP000235943">
    <property type="component" value="Unassembled WGS sequence"/>
</dbReference>
<dbReference type="Pfam" id="PF00675">
    <property type="entry name" value="Peptidase_M16"/>
    <property type="match status" value="1"/>
</dbReference>
<feature type="domain" description="Peptidase M16 N-terminal" evidence="6">
    <location>
        <begin position="17"/>
        <end position="134"/>
    </location>
</feature>
<dbReference type="SUPFAM" id="SSF63411">
    <property type="entry name" value="LuxS/MPP-like metallohydrolase"/>
    <property type="match status" value="2"/>
</dbReference>
<name>A0A2N8TNU6_9ACTN</name>
<feature type="domain" description="Peptidase M16 C-terminal" evidence="7">
    <location>
        <begin position="173"/>
        <end position="353"/>
    </location>
</feature>
<sequence length="421" mass="45852">MHLKPEVRTLPNGLRLIVSRDATAPAVAVCLWLRVGSRDDPPGRTGLAHLFEHLMFQGSTHVPPGGHTAAVEDGGGFTNASTGFERTTFYSVVPAGMLELVLWLEADRLGGMLDALTPQSLTTQRDVVLNERRERYDNVPYGTGWETLVAMSFPPRHPFRSTPAGSPEDLATVTEDDCRAFFHRHYTPDRALLSVVGDIDPEAVAVLVERHFGHLTASSPAPERTECSRAPGPPAEARRRLVEAVPGPAFMAAFQLPPYSEPAGVAADLAVTLLGGMSSRGLHDRLVRNDQIAHRARASLMPLYAAPSLGRLDVRALPGSDLGLVEKTVDEETERIADTGVTEKALKGAQAQLRRDWLDRLAHPGSRAEELCAGEAYLGDATAMDDRMNRMPEITVDDIRAVAAEHLRPKNRAVLTYQPRP</sequence>
<keyword evidence="2" id="KW-0645">Protease</keyword>
<evidence type="ECO:0000313" key="9">
    <source>
        <dbReference type="Proteomes" id="UP000235943"/>
    </source>
</evidence>
<dbReference type="InterPro" id="IPR011765">
    <property type="entry name" value="Pept_M16_N"/>
</dbReference>
<evidence type="ECO:0000256" key="4">
    <source>
        <dbReference type="ARBA" id="ARBA00022833"/>
    </source>
</evidence>
<accession>A0A2N8TNU6</accession>
<protein>
    <submittedName>
        <fullName evidence="8">Peptidase M16</fullName>
    </submittedName>
</protein>
<dbReference type="OrthoDB" id="9811314at2"/>
<keyword evidence="5" id="KW-0482">Metalloprotease</keyword>